<feature type="transmembrane region" description="Helical" evidence="5">
    <location>
        <begin position="95"/>
        <end position="115"/>
    </location>
</feature>
<evidence type="ECO:0000256" key="5">
    <source>
        <dbReference type="SAM" id="Phobius"/>
    </source>
</evidence>
<organism evidence="7 8">
    <name type="scientific">Paratissierella segnis</name>
    <dbReference type="NCBI Taxonomy" id="2763679"/>
    <lineage>
        <taxon>Bacteria</taxon>
        <taxon>Bacillati</taxon>
        <taxon>Bacillota</taxon>
        <taxon>Tissierellia</taxon>
        <taxon>Tissierellales</taxon>
        <taxon>Tissierellaceae</taxon>
        <taxon>Paratissierella</taxon>
    </lineage>
</organism>
<keyword evidence="3 5" id="KW-1133">Transmembrane helix</keyword>
<dbReference type="Pfam" id="PF04932">
    <property type="entry name" value="Wzy_C"/>
    <property type="match status" value="1"/>
</dbReference>
<evidence type="ECO:0000313" key="7">
    <source>
        <dbReference type="EMBL" id="MBC8586929.1"/>
    </source>
</evidence>
<dbReference type="GO" id="GO:0016020">
    <property type="term" value="C:membrane"/>
    <property type="evidence" value="ECO:0007669"/>
    <property type="project" value="UniProtKB-SubCell"/>
</dbReference>
<feature type="transmembrane region" description="Helical" evidence="5">
    <location>
        <begin position="154"/>
        <end position="173"/>
    </location>
</feature>
<keyword evidence="7" id="KW-0436">Ligase</keyword>
<evidence type="ECO:0000256" key="2">
    <source>
        <dbReference type="ARBA" id="ARBA00022692"/>
    </source>
</evidence>
<keyword evidence="8" id="KW-1185">Reference proteome</keyword>
<evidence type="ECO:0000256" key="4">
    <source>
        <dbReference type="ARBA" id="ARBA00023136"/>
    </source>
</evidence>
<dbReference type="EMBL" id="JACRTG010000004">
    <property type="protein sequence ID" value="MBC8586929.1"/>
    <property type="molecule type" value="Genomic_DNA"/>
</dbReference>
<keyword evidence="4 5" id="KW-0472">Membrane</keyword>
<feature type="transmembrane region" description="Helical" evidence="5">
    <location>
        <begin position="448"/>
        <end position="466"/>
    </location>
</feature>
<sequence length="474" mass="54999">MVEHFKQMINNSKFISYLKGPDIFQNLWVNSFVFRILNTIVNLPIKFLRKIYYKWNNIFSSSFFLRILDYLCENFHHILGLFLIINMIIPDHRWYNKYGVILTLLIFIMFLFKATIKKDINIDLSQIDYMAVIFFLTIFISAISSLFPKDSLNYLIYYFITFLSVIIIVCSINSYEELDALVKFMMLGVFLTAIYGIYQWKVVGIEVNPSLTDLTINQGVGGRVYSTMGNPNVYGELLVLTLPFFGSIILNENSFFKKIFWIILSLPILLVLLKTSSRSAWIAFAIAVFIFIFLWNKKYTPYLILLGVVALPFLPSSIYKRILTVFNPNDTSLKYRKQILGPAFAMLRDYWLTGVGLGSRIVNIIYQRYKSFGLTTVAHTHNLYVQLWLEAGICAIVSFMLTIFRLIRNTFVAIKEKNNPSINNILIASLSGILGLCVMGFADHIWFYNRLLFMFWINISIILASLKLSKMENK</sequence>
<evidence type="ECO:0000313" key="8">
    <source>
        <dbReference type="Proteomes" id="UP000601171"/>
    </source>
</evidence>
<proteinExistence type="predicted"/>
<feature type="transmembrane region" description="Helical" evidence="5">
    <location>
        <begin position="425"/>
        <end position="442"/>
    </location>
</feature>
<evidence type="ECO:0000256" key="3">
    <source>
        <dbReference type="ARBA" id="ARBA00022989"/>
    </source>
</evidence>
<name>A0A926EV86_9FIRM</name>
<feature type="transmembrane region" description="Helical" evidence="5">
    <location>
        <begin position="233"/>
        <end position="250"/>
    </location>
</feature>
<accession>A0A926EV86</accession>
<evidence type="ECO:0000256" key="1">
    <source>
        <dbReference type="ARBA" id="ARBA00004141"/>
    </source>
</evidence>
<feature type="transmembrane region" description="Helical" evidence="5">
    <location>
        <begin position="383"/>
        <end position="404"/>
    </location>
</feature>
<dbReference type="Proteomes" id="UP000601171">
    <property type="component" value="Unassembled WGS sequence"/>
</dbReference>
<feature type="transmembrane region" description="Helical" evidence="5">
    <location>
        <begin position="127"/>
        <end position="148"/>
    </location>
</feature>
<feature type="transmembrane region" description="Helical" evidence="5">
    <location>
        <begin position="180"/>
        <end position="198"/>
    </location>
</feature>
<dbReference type="InterPro" id="IPR007016">
    <property type="entry name" value="O-antigen_ligase-rel_domated"/>
</dbReference>
<reference evidence="7" key="1">
    <citation type="submission" date="2020-08" db="EMBL/GenBank/DDBJ databases">
        <title>Genome public.</title>
        <authorList>
            <person name="Liu C."/>
            <person name="Sun Q."/>
        </authorList>
    </citation>
    <scope>NUCLEOTIDE SEQUENCE</scope>
    <source>
        <strain evidence="7">BX21</strain>
    </source>
</reference>
<comment type="subcellular location">
    <subcellularLocation>
        <location evidence="1">Membrane</location>
        <topology evidence="1">Multi-pass membrane protein</topology>
    </subcellularLocation>
</comment>
<dbReference type="InterPro" id="IPR051533">
    <property type="entry name" value="WaaL-like"/>
</dbReference>
<dbReference type="PANTHER" id="PTHR37422">
    <property type="entry name" value="TEICHURONIC ACID BIOSYNTHESIS PROTEIN TUAE"/>
    <property type="match status" value="1"/>
</dbReference>
<dbReference type="AlphaFoldDB" id="A0A926EV86"/>
<dbReference type="GO" id="GO:0016874">
    <property type="term" value="F:ligase activity"/>
    <property type="evidence" value="ECO:0007669"/>
    <property type="project" value="UniProtKB-KW"/>
</dbReference>
<keyword evidence="2 5" id="KW-0812">Transmembrane</keyword>
<comment type="caution">
    <text evidence="7">The sequence shown here is derived from an EMBL/GenBank/DDBJ whole genome shotgun (WGS) entry which is preliminary data.</text>
</comment>
<feature type="transmembrane region" description="Helical" evidence="5">
    <location>
        <begin position="302"/>
        <end position="319"/>
    </location>
</feature>
<evidence type="ECO:0000259" key="6">
    <source>
        <dbReference type="Pfam" id="PF04932"/>
    </source>
</evidence>
<feature type="transmembrane region" description="Helical" evidence="5">
    <location>
        <begin position="279"/>
        <end position="295"/>
    </location>
</feature>
<feature type="domain" description="O-antigen ligase-related" evidence="6">
    <location>
        <begin position="265"/>
        <end position="400"/>
    </location>
</feature>
<gene>
    <name evidence="7" type="ORF">H8707_01570</name>
</gene>
<protein>
    <submittedName>
        <fullName evidence="7">O-antigen ligase family protein</fullName>
    </submittedName>
</protein>
<dbReference type="PANTHER" id="PTHR37422:SF13">
    <property type="entry name" value="LIPOPOLYSACCHARIDE BIOSYNTHESIS PROTEIN PA4999-RELATED"/>
    <property type="match status" value="1"/>
</dbReference>